<dbReference type="SUPFAM" id="SSF160996">
    <property type="entry name" value="HI0933 insert domain-like"/>
    <property type="match status" value="1"/>
</dbReference>
<dbReference type="InterPro" id="IPR023166">
    <property type="entry name" value="BaiN-like_dom_sf"/>
</dbReference>
<dbReference type="PANTHER" id="PTHR42887">
    <property type="entry name" value="OS12G0638800 PROTEIN"/>
    <property type="match status" value="1"/>
</dbReference>
<name>A0A838YPE3_9GAMM</name>
<keyword evidence="2" id="KW-0285">Flavoprotein</keyword>
<evidence type="ECO:0000313" key="6">
    <source>
        <dbReference type="EMBL" id="MBA4724116.1"/>
    </source>
</evidence>
<dbReference type="Proteomes" id="UP000585327">
    <property type="component" value="Unassembled WGS sequence"/>
</dbReference>
<dbReference type="Pfam" id="PF22780">
    <property type="entry name" value="HI0933_like_1st"/>
    <property type="match status" value="1"/>
</dbReference>
<dbReference type="InterPro" id="IPR055178">
    <property type="entry name" value="RsdA/BaiN/AoA(So)-like_dom"/>
</dbReference>
<keyword evidence="3" id="KW-0274">FAD</keyword>
<dbReference type="PANTHER" id="PTHR42887:SF2">
    <property type="entry name" value="OS12G0638800 PROTEIN"/>
    <property type="match status" value="1"/>
</dbReference>
<dbReference type="InterPro" id="IPR036188">
    <property type="entry name" value="FAD/NAD-bd_sf"/>
</dbReference>
<reference evidence="6 7" key="1">
    <citation type="submission" date="2020-06" db="EMBL/GenBank/DDBJ databases">
        <title>Dysbiosis in marine aquaculture revealed through microbiome analysis: reverse ecology for environmental sustainability.</title>
        <authorList>
            <person name="Haro-Moreno J.M."/>
            <person name="Coutinho F.H."/>
            <person name="Zaragoza-Solas A."/>
            <person name="Picazo A."/>
            <person name="Almagro-Moreno S."/>
            <person name="Lopez-Perez M."/>
        </authorList>
    </citation>
    <scope>NUCLEOTIDE SEQUENCE [LARGE SCALE GENOMIC DNA]</scope>
    <source>
        <strain evidence="6">MCMED-G42</strain>
    </source>
</reference>
<organism evidence="6 7">
    <name type="scientific">SAR86 cluster bacterium</name>
    <dbReference type="NCBI Taxonomy" id="2030880"/>
    <lineage>
        <taxon>Bacteria</taxon>
        <taxon>Pseudomonadati</taxon>
        <taxon>Pseudomonadota</taxon>
        <taxon>Gammaproteobacteria</taxon>
        <taxon>SAR86 cluster</taxon>
    </lineage>
</organism>
<dbReference type="EMBL" id="JACETM010000022">
    <property type="protein sequence ID" value="MBA4724116.1"/>
    <property type="molecule type" value="Genomic_DNA"/>
</dbReference>
<dbReference type="InterPro" id="IPR057661">
    <property type="entry name" value="RsdA/BaiN/AoA(So)_Rossmann"/>
</dbReference>
<feature type="domain" description="RsdA/BaiN/AoA(So)-like insert" evidence="5">
    <location>
        <begin position="195"/>
        <end position="347"/>
    </location>
</feature>
<dbReference type="InterPro" id="IPR004792">
    <property type="entry name" value="BaiN-like"/>
</dbReference>
<dbReference type="PRINTS" id="PR00368">
    <property type="entry name" value="FADPNR"/>
</dbReference>
<proteinExistence type="predicted"/>
<dbReference type="PRINTS" id="PR00411">
    <property type="entry name" value="PNDRDTASEI"/>
</dbReference>
<evidence type="ECO:0000256" key="1">
    <source>
        <dbReference type="ARBA" id="ARBA00001974"/>
    </source>
</evidence>
<evidence type="ECO:0000313" key="7">
    <source>
        <dbReference type="Proteomes" id="UP000585327"/>
    </source>
</evidence>
<gene>
    <name evidence="6" type="ORF">H2021_02750</name>
</gene>
<evidence type="ECO:0000256" key="3">
    <source>
        <dbReference type="ARBA" id="ARBA00022827"/>
    </source>
</evidence>
<dbReference type="SUPFAM" id="SSF51905">
    <property type="entry name" value="FAD/NAD(P)-binding domain"/>
    <property type="match status" value="1"/>
</dbReference>
<comment type="cofactor">
    <cofactor evidence="1">
        <name>FAD</name>
        <dbReference type="ChEBI" id="CHEBI:57692"/>
    </cofactor>
</comment>
<dbReference type="Gene3D" id="1.10.8.260">
    <property type="entry name" value="HI0933 insert domain-like"/>
    <property type="match status" value="1"/>
</dbReference>
<evidence type="ECO:0000259" key="5">
    <source>
        <dbReference type="Pfam" id="PF22780"/>
    </source>
</evidence>
<protein>
    <submittedName>
        <fullName evidence="6">NAD(P)/FAD-dependent oxidoreductase</fullName>
    </submittedName>
</protein>
<comment type="caution">
    <text evidence="6">The sequence shown here is derived from an EMBL/GenBank/DDBJ whole genome shotgun (WGS) entry which is preliminary data.</text>
</comment>
<evidence type="ECO:0000259" key="4">
    <source>
        <dbReference type="Pfam" id="PF03486"/>
    </source>
</evidence>
<dbReference type="Gene3D" id="2.40.30.10">
    <property type="entry name" value="Translation factors"/>
    <property type="match status" value="1"/>
</dbReference>
<feature type="domain" description="RsdA/BaiN/AoA(So)-like Rossmann fold-like" evidence="4">
    <location>
        <begin position="4"/>
        <end position="399"/>
    </location>
</feature>
<dbReference type="NCBIfam" id="TIGR00275">
    <property type="entry name" value="aminoacetone oxidase family FAD-binding enzyme"/>
    <property type="match status" value="1"/>
</dbReference>
<dbReference type="AlphaFoldDB" id="A0A838YPE3"/>
<dbReference type="Gene3D" id="3.50.50.60">
    <property type="entry name" value="FAD/NAD(P)-binding domain"/>
    <property type="match status" value="1"/>
</dbReference>
<sequence length="402" mass="44599">MSFDSVILGGGAGGLFCALTAAKRGSKVLVLERSNKLGKKILMSGGGKCNFTNYDVSNNNFLSDNIHFCKSALSKYTPQDFIDLVKSHAIEFEEKKHGQLFCVNSAKDIVEMLKRECDKYKVSIITHAETEKVKFVDNKYNLDITVDNKIDNHFMSVKASKLVVATGALSVPTLGGSAFGYQLAKQFGLEIIKTRAGLVPFIFTDVLKDTCIKLSGVSHFCKVSCNNKSFTEDILFTHRGLSGPAILQISNYWNEGEAININLFPDTDIKNYIFEHKKNTPKQKLKSILNNIMSKSLVEELACIFWNDYKDISLAEISNQVIEDVSNQLTNWVLLPATTEGYRTAEVTLCGVNTKHLSSKNMEVKNQKGLYFIGEVLDVTGHLGGFNFQWAWSSAYAAGCDI</sequence>
<dbReference type="Pfam" id="PF03486">
    <property type="entry name" value="HI0933_like"/>
    <property type="match status" value="1"/>
</dbReference>
<evidence type="ECO:0000256" key="2">
    <source>
        <dbReference type="ARBA" id="ARBA00022630"/>
    </source>
</evidence>
<accession>A0A838YPE3</accession>